<name>A0A0W8G886_9ZZZZ</name>
<sequence>MNMKTALRFFSAMAAAVLSVCAATGPVFADDLKLYKDLHNDYIQVTGVKETTKTEEKYVDVGGRLELRQVPRKELTISARIVRKPPSTMDNMFGDTQAEPFFKVCATFYDADDTASDEECQAIRFRRPVEGDIGTLSILYPPEATRFALRLIKRVDSTSTPFKLWVPTTD</sequence>
<dbReference type="EMBL" id="LNQE01000121">
    <property type="protein sequence ID" value="KUG29202.1"/>
    <property type="molecule type" value="Genomic_DNA"/>
</dbReference>
<protein>
    <submittedName>
        <fullName evidence="1">Uncharacterized protein</fullName>
    </submittedName>
</protein>
<comment type="caution">
    <text evidence="1">The sequence shown here is derived from an EMBL/GenBank/DDBJ whole genome shotgun (WGS) entry which is preliminary data.</text>
</comment>
<proteinExistence type="predicted"/>
<evidence type="ECO:0000313" key="1">
    <source>
        <dbReference type="EMBL" id="KUG29202.1"/>
    </source>
</evidence>
<gene>
    <name evidence="1" type="ORF">ASZ90_000904</name>
</gene>
<reference evidence="1" key="1">
    <citation type="journal article" date="2015" name="Proc. Natl. Acad. Sci. U.S.A.">
        <title>Networks of energetic and metabolic interactions define dynamics in microbial communities.</title>
        <authorList>
            <person name="Embree M."/>
            <person name="Liu J.K."/>
            <person name="Al-Bassam M.M."/>
            <person name="Zengler K."/>
        </authorList>
    </citation>
    <scope>NUCLEOTIDE SEQUENCE</scope>
</reference>
<organism evidence="1">
    <name type="scientific">hydrocarbon metagenome</name>
    <dbReference type="NCBI Taxonomy" id="938273"/>
    <lineage>
        <taxon>unclassified sequences</taxon>
        <taxon>metagenomes</taxon>
        <taxon>ecological metagenomes</taxon>
    </lineage>
</organism>
<dbReference type="AlphaFoldDB" id="A0A0W8G886"/>
<accession>A0A0W8G886</accession>